<keyword evidence="2" id="KW-1185">Reference proteome</keyword>
<evidence type="ECO:0000313" key="2">
    <source>
        <dbReference type="Proteomes" id="UP000828251"/>
    </source>
</evidence>
<evidence type="ECO:0000313" key="1">
    <source>
        <dbReference type="EMBL" id="KAH1074453.1"/>
    </source>
</evidence>
<accession>A0A9D3VAA7</accession>
<organism evidence="1 2">
    <name type="scientific">Gossypium stocksii</name>
    <dbReference type="NCBI Taxonomy" id="47602"/>
    <lineage>
        <taxon>Eukaryota</taxon>
        <taxon>Viridiplantae</taxon>
        <taxon>Streptophyta</taxon>
        <taxon>Embryophyta</taxon>
        <taxon>Tracheophyta</taxon>
        <taxon>Spermatophyta</taxon>
        <taxon>Magnoliopsida</taxon>
        <taxon>eudicotyledons</taxon>
        <taxon>Gunneridae</taxon>
        <taxon>Pentapetalae</taxon>
        <taxon>rosids</taxon>
        <taxon>malvids</taxon>
        <taxon>Malvales</taxon>
        <taxon>Malvaceae</taxon>
        <taxon>Malvoideae</taxon>
        <taxon>Gossypium</taxon>
    </lineage>
</organism>
<proteinExistence type="predicted"/>
<reference evidence="1 2" key="1">
    <citation type="journal article" date="2021" name="Plant Biotechnol. J.">
        <title>Multi-omics assisted identification of the key and species-specific regulatory components of drought-tolerant mechanisms in Gossypium stocksii.</title>
        <authorList>
            <person name="Yu D."/>
            <person name="Ke L."/>
            <person name="Zhang D."/>
            <person name="Wu Y."/>
            <person name="Sun Y."/>
            <person name="Mei J."/>
            <person name="Sun J."/>
            <person name="Sun Y."/>
        </authorList>
    </citation>
    <scope>NUCLEOTIDE SEQUENCE [LARGE SCALE GENOMIC DNA]</scope>
    <source>
        <strain evidence="2">cv. E1</strain>
        <tissue evidence="1">Leaf</tissue>
    </source>
</reference>
<sequence>MLEIGPPEVETLGIHDTIKCEIRSELHSLFEKYFGHSSSTSTIGVGVDKGKGILGSPHFGFSPKEQLAISSIPDLRHVGATARKTPLDIANFREVRRSD</sequence>
<dbReference type="Proteomes" id="UP000828251">
    <property type="component" value="Unassembled WGS sequence"/>
</dbReference>
<protein>
    <submittedName>
        <fullName evidence="1">Uncharacterized protein</fullName>
    </submittedName>
</protein>
<dbReference type="AlphaFoldDB" id="A0A9D3VAA7"/>
<comment type="caution">
    <text evidence="1">The sequence shown here is derived from an EMBL/GenBank/DDBJ whole genome shotgun (WGS) entry which is preliminary data.</text>
</comment>
<gene>
    <name evidence="1" type="ORF">J1N35_026781</name>
</gene>
<name>A0A9D3VAA7_9ROSI</name>
<dbReference type="EMBL" id="JAIQCV010000008">
    <property type="protein sequence ID" value="KAH1074453.1"/>
    <property type="molecule type" value="Genomic_DNA"/>
</dbReference>